<keyword evidence="1" id="KW-0732">Signal</keyword>
<comment type="caution">
    <text evidence="2">The sequence shown here is derived from an EMBL/GenBank/DDBJ whole genome shotgun (WGS) entry which is preliminary data.</text>
</comment>
<reference evidence="2 3" key="1">
    <citation type="submission" date="2017-12" db="EMBL/GenBank/DDBJ databases">
        <authorList>
            <person name="Paulsen S."/>
            <person name="Gram L.K."/>
        </authorList>
    </citation>
    <scope>NUCLEOTIDE SEQUENCE [LARGE SCALE GENOMIC DNA]</scope>
    <source>
        <strain evidence="2 3">S1189</strain>
    </source>
</reference>
<gene>
    <name evidence="2" type="ORF">CWB73_00280</name>
</gene>
<feature type="chain" id="PRO_5024419105" description="Porin" evidence="1">
    <location>
        <begin position="25"/>
        <end position="414"/>
    </location>
</feature>
<evidence type="ECO:0000256" key="1">
    <source>
        <dbReference type="SAM" id="SignalP"/>
    </source>
</evidence>
<reference evidence="3" key="2">
    <citation type="submission" date="2019-06" db="EMBL/GenBank/DDBJ databases">
        <title>Co-occurence of chitin degradation, pigmentation and bioactivity in marine Pseudoalteromonas.</title>
        <authorList>
            <person name="Sonnenschein E.C."/>
            <person name="Bech P.K."/>
        </authorList>
    </citation>
    <scope>NUCLEOTIDE SEQUENCE [LARGE SCALE GENOMIC DNA]</scope>
    <source>
        <strain evidence="3">S1189</strain>
    </source>
</reference>
<sequence>MKVMVINKVISVLLGLSFSSVTIASNIQTKFEGKIDASYDSGSDSVSWLDKGWGTTRFGKNEDRFSISRAAFTGRIDFANSWSLFGVAQYVPEPKANLGITEAYFQYKPIARGYQVSAKVGAFYPKMSLENTGFAWSSPYTYNYSALNAWLGEEVRAIGTELTIKRPARRFRSKYDVSFHTAIFKGNDPAGTLIAWRGLLPHDRQTHLNERIGFAPLYSLQKPQLSKQWQYSDPFHEIDGRFGFYAGAHLEYLKKHSLRIYWYGNNADPAAINESIGQYAWDTKFLSVAWKSKLTKHTHFVAQAMSGSTAMGPGRGVDNNFHSWFLLLSHKLENYRFSARYEQSKVIDKDHWVFDPNASDNQALTLHASRSLSDKWQVGLEWLYSDSWLSYRYKSGLPLDVTDKIWRATVSYKF</sequence>
<dbReference type="AlphaFoldDB" id="A0A5S3YZ30"/>
<dbReference type="SUPFAM" id="SSF56935">
    <property type="entry name" value="Porins"/>
    <property type="match status" value="1"/>
</dbReference>
<dbReference type="EMBL" id="PNCM01000001">
    <property type="protein sequence ID" value="TMP84270.1"/>
    <property type="molecule type" value="Genomic_DNA"/>
</dbReference>
<evidence type="ECO:0008006" key="4">
    <source>
        <dbReference type="Google" id="ProtNLM"/>
    </source>
</evidence>
<accession>A0A5S3YZ30</accession>
<evidence type="ECO:0000313" key="2">
    <source>
        <dbReference type="EMBL" id="TMP84270.1"/>
    </source>
</evidence>
<protein>
    <recommendedName>
        <fullName evidence="4">Porin</fullName>
    </recommendedName>
</protein>
<dbReference type="Proteomes" id="UP000307362">
    <property type="component" value="Unassembled WGS sequence"/>
</dbReference>
<proteinExistence type="predicted"/>
<evidence type="ECO:0000313" key="3">
    <source>
        <dbReference type="Proteomes" id="UP000307362"/>
    </source>
</evidence>
<feature type="signal peptide" evidence="1">
    <location>
        <begin position="1"/>
        <end position="24"/>
    </location>
</feature>
<organism evidence="2 3">
    <name type="scientific">Pseudoalteromonas phenolica</name>
    <dbReference type="NCBI Taxonomy" id="161398"/>
    <lineage>
        <taxon>Bacteria</taxon>
        <taxon>Pseudomonadati</taxon>
        <taxon>Pseudomonadota</taxon>
        <taxon>Gammaproteobacteria</taxon>
        <taxon>Alteromonadales</taxon>
        <taxon>Pseudoalteromonadaceae</taxon>
        <taxon>Pseudoalteromonas</taxon>
    </lineage>
</organism>
<name>A0A5S3YZ30_9GAMM</name>